<evidence type="ECO:0000256" key="5">
    <source>
        <dbReference type="ARBA" id="ARBA00023077"/>
    </source>
</evidence>
<evidence type="ECO:0000256" key="10">
    <source>
        <dbReference type="SAM" id="MobiDB-lite"/>
    </source>
</evidence>
<dbReference type="Pfam" id="PF07715">
    <property type="entry name" value="Plug"/>
    <property type="match status" value="1"/>
</dbReference>
<feature type="domain" description="TonB-dependent receptor-like beta-barrel" evidence="12">
    <location>
        <begin position="288"/>
        <end position="751"/>
    </location>
</feature>
<dbReference type="InterPro" id="IPR036942">
    <property type="entry name" value="Beta-barrel_TonB_sf"/>
</dbReference>
<feature type="chain" id="PRO_5006444845" description="TonB-dependent receptor" evidence="11">
    <location>
        <begin position="35"/>
        <end position="782"/>
    </location>
</feature>
<evidence type="ECO:0000313" key="14">
    <source>
        <dbReference type="EMBL" id="KRR25982.1"/>
    </source>
</evidence>
<evidence type="ECO:0000256" key="2">
    <source>
        <dbReference type="ARBA" id="ARBA00022448"/>
    </source>
</evidence>
<evidence type="ECO:0000256" key="7">
    <source>
        <dbReference type="ARBA" id="ARBA00023237"/>
    </source>
</evidence>
<keyword evidence="15" id="KW-1185">Reference proteome</keyword>
<feature type="region of interest" description="Disordered" evidence="10">
    <location>
        <begin position="57"/>
        <end position="98"/>
    </location>
</feature>
<dbReference type="InterPro" id="IPR037066">
    <property type="entry name" value="Plug_dom_sf"/>
</dbReference>
<feature type="domain" description="TonB-dependent receptor plug" evidence="13">
    <location>
        <begin position="127"/>
        <end position="228"/>
    </location>
</feature>
<feature type="signal peptide" evidence="11">
    <location>
        <begin position="1"/>
        <end position="34"/>
    </location>
</feature>
<comment type="caution">
    <text evidence="14">The sequence shown here is derived from an EMBL/GenBank/DDBJ whole genome shotgun (WGS) entry which is preliminary data.</text>
</comment>
<dbReference type="PANTHER" id="PTHR32552">
    <property type="entry name" value="FERRICHROME IRON RECEPTOR-RELATED"/>
    <property type="match status" value="1"/>
</dbReference>
<keyword evidence="5 9" id="KW-0798">TonB box</keyword>
<dbReference type="OrthoDB" id="9760333at2"/>
<dbReference type="PROSITE" id="PS52016">
    <property type="entry name" value="TONB_DEPENDENT_REC_3"/>
    <property type="match status" value="1"/>
</dbReference>
<evidence type="ECO:0000256" key="11">
    <source>
        <dbReference type="SAM" id="SignalP"/>
    </source>
</evidence>
<evidence type="ECO:0000256" key="3">
    <source>
        <dbReference type="ARBA" id="ARBA00022452"/>
    </source>
</evidence>
<evidence type="ECO:0000313" key="15">
    <source>
        <dbReference type="Proteomes" id="UP000052023"/>
    </source>
</evidence>
<keyword evidence="2 8" id="KW-0813">Transport</keyword>
<evidence type="ECO:0000256" key="4">
    <source>
        <dbReference type="ARBA" id="ARBA00022692"/>
    </source>
</evidence>
<evidence type="ECO:0000256" key="1">
    <source>
        <dbReference type="ARBA" id="ARBA00004571"/>
    </source>
</evidence>
<dbReference type="AlphaFoldDB" id="A0A0R3N1W8"/>
<dbReference type="Proteomes" id="UP000052023">
    <property type="component" value="Unassembled WGS sequence"/>
</dbReference>
<dbReference type="PANTHER" id="PTHR32552:SF84">
    <property type="entry name" value="TONB-DEPENDENT RECEPTOR-RELATED"/>
    <property type="match status" value="1"/>
</dbReference>
<name>A0A0R3N1W8_9BRAD</name>
<reference evidence="14 15" key="1">
    <citation type="submission" date="2014-03" db="EMBL/GenBank/DDBJ databases">
        <title>Bradyrhizobium valentinum sp. nov., isolated from effective nodules of Lupinus mariae-josephae, a lupine endemic of basic-lime soils in Eastern Spain.</title>
        <authorList>
            <person name="Duran D."/>
            <person name="Rey L."/>
            <person name="Navarro A."/>
            <person name="Busquets A."/>
            <person name="Imperial J."/>
            <person name="Ruiz-Argueso T."/>
        </authorList>
    </citation>
    <scope>NUCLEOTIDE SEQUENCE [LARGE SCALE GENOMIC DNA]</scope>
    <source>
        <strain evidence="14 15">Ro19</strain>
    </source>
</reference>
<evidence type="ECO:0000259" key="12">
    <source>
        <dbReference type="Pfam" id="PF00593"/>
    </source>
</evidence>
<keyword evidence="3 8" id="KW-1134">Transmembrane beta strand</keyword>
<evidence type="ECO:0000256" key="6">
    <source>
        <dbReference type="ARBA" id="ARBA00023136"/>
    </source>
</evidence>
<keyword evidence="7 8" id="KW-0998">Cell outer membrane</keyword>
<dbReference type="InterPro" id="IPR039426">
    <property type="entry name" value="TonB-dep_rcpt-like"/>
</dbReference>
<dbReference type="GO" id="GO:0015344">
    <property type="term" value="F:siderophore uptake transmembrane transporter activity"/>
    <property type="evidence" value="ECO:0007669"/>
    <property type="project" value="TreeGrafter"/>
</dbReference>
<evidence type="ECO:0000256" key="9">
    <source>
        <dbReference type="RuleBase" id="RU003357"/>
    </source>
</evidence>
<dbReference type="InterPro" id="IPR000531">
    <property type="entry name" value="Beta-barrel_TonB"/>
</dbReference>
<organism evidence="14 15">
    <name type="scientific">Bradyrhizobium retamae</name>
    <dbReference type="NCBI Taxonomy" id="1300035"/>
    <lineage>
        <taxon>Bacteria</taxon>
        <taxon>Pseudomonadati</taxon>
        <taxon>Pseudomonadota</taxon>
        <taxon>Alphaproteobacteria</taxon>
        <taxon>Hyphomicrobiales</taxon>
        <taxon>Nitrobacteraceae</taxon>
        <taxon>Bradyrhizobium</taxon>
    </lineage>
</organism>
<comment type="subcellular location">
    <subcellularLocation>
        <location evidence="1 8">Cell outer membrane</location>
        <topology evidence="1 8">Multi-pass membrane protein</topology>
    </subcellularLocation>
</comment>
<dbReference type="Pfam" id="PF00593">
    <property type="entry name" value="TonB_dep_Rec_b-barrel"/>
    <property type="match status" value="1"/>
</dbReference>
<dbReference type="GO" id="GO:0009279">
    <property type="term" value="C:cell outer membrane"/>
    <property type="evidence" value="ECO:0007669"/>
    <property type="project" value="UniProtKB-SubCell"/>
</dbReference>
<keyword evidence="11" id="KW-0732">Signal</keyword>
<dbReference type="Gene3D" id="2.170.130.10">
    <property type="entry name" value="TonB-dependent receptor, plug domain"/>
    <property type="match status" value="1"/>
</dbReference>
<evidence type="ECO:0008006" key="16">
    <source>
        <dbReference type="Google" id="ProtNLM"/>
    </source>
</evidence>
<keyword evidence="4 8" id="KW-0812">Transmembrane</keyword>
<comment type="similarity">
    <text evidence="8 9">Belongs to the TonB-dependent receptor family.</text>
</comment>
<dbReference type="CDD" id="cd01347">
    <property type="entry name" value="ligand_gated_channel"/>
    <property type="match status" value="1"/>
</dbReference>
<dbReference type="InterPro" id="IPR012910">
    <property type="entry name" value="Plug_dom"/>
</dbReference>
<evidence type="ECO:0000256" key="8">
    <source>
        <dbReference type="PROSITE-ProRule" id="PRU01360"/>
    </source>
</evidence>
<gene>
    <name evidence="14" type="ORF">CQ13_23480</name>
</gene>
<sequence>MEKIGNWDEVRGRIGRRTRFLAVFLAVLAAASFAADGARPAIAQNVPQAVLPAITVEGQPATKPKQRTSQRTQMRAASVARQAQPGADRAPQGPIDGWPGGLPRDYIRSTTDLNVPNATGSRLPGTARDIPASVESINQATMQERGKTSWVDALQGLTGFTSAVRPGAAGVASTRGFTENGVAVLYDGIRVTNTTISTRNYDSFIFDRVDVLRGPASVLYGEGAIGGAVNLVRKQPSGVNEPFETISSLTTREGVRQAAGKGGPLGNGFSYRLDGVVNGHNGPVDDNQVRYGNVAGALRWDVTPQLSSTVDFDYMKSKIENAYWGTPLVRGQIRSDLREVNYNNLPNNKYDDSVLWLRWNTTYDTEELKIRNRFWSYQSDRDWINTYRFAYIPAGGTCSFRGQNLLNNTGTDQICRQTWENLGYDHRFIGDRFDVNWNGSLGAMPLSTVMGVEVASTRWDSPRNEVTSLQLVDPYNPAPTDFFTRGTARTQNVRADLTQKAVFGEARLEVLKGVKIVGGFRVDQMEVDYNRQPTNQLYSKTFEASTYRMGALWDIRADTTLYAQYATAVEPRFALFTLGVTDTPFTLANARQVEGGIKYAFANGRGELLAAVYHIEKTDIPSTDPLTGFTVQVGKQSSRGFEISGSYRPMEALRLEANFAYVNAQYDEYRTSTTANYTGNTPPNVPQVVANFGATWQPFTNWAVGGWINHRASIKADDANLVTLPSATTADVFATYRFVQNADLTFRVRNITDAVYAAWATDANYVILGTPRTFELSLRTRW</sequence>
<keyword evidence="6 8" id="KW-0472">Membrane</keyword>
<proteinExistence type="inferred from homology"/>
<dbReference type="Gene3D" id="2.40.170.20">
    <property type="entry name" value="TonB-dependent receptor, beta-barrel domain"/>
    <property type="match status" value="1"/>
</dbReference>
<protein>
    <recommendedName>
        <fullName evidence="16">TonB-dependent receptor</fullName>
    </recommendedName>
</protein>
<dbReference type="EMBL" id="LLYA01000135">
    <property type="protein sequence ID" value="KRR25982.1"/>
    <property type="molecule type" value="Genomic_DNA"/>
</dbReference>
<dbReference type="SUPFAM" id="SSF56935">
    <property type="entry name" value="Porins"/>
    <property type="match status" value="1"/>
</dbReference>
<evidence type="ECO:0000259" key="13">
    <source>
        <dbReference type="Pfam" id="PF07715"/>
    </source>
</evidence>
<accession>A0A0R3N1W8</accession>